<evidence type="ECO:0000313" key="3">
    <source>
        <dbReference type="EMBL" id="ORY95888.1"/>
    </source>
</evidence>
<keyword evidence="4" id="KW-1185">Reference proteome</keyword>
<evidence type="ECO:0000256" key="1">
    <source>
        <dbReference type="SAM" id="MobiDB-lite"/>
    </source>
</evidence>
<keyword evidence="2" id="KW-0472">Membrane</keyword>
<feature type="compositionally biased region" description="Low complexity" evidence="1">
    <location>
        <begin position="1"/>
        <end position="20"/>
    </location>
</feature>
<feature type="region of interest" description="Disordered" evidence="1">
    <location>
        <begin position="1"/>
        <end position="53"/>
    </location>
</feature>
<feature type="transmembrane region" description="Helical" evidence="2">
    <location>
        <begin position="65"/>
        <end position="86"/>
    </location>
</feature>
<reference evidence="3 4" key="1">
    <citation type="submission" date="2016-07" db="EMBL/GenBank/DDBJ databases">
        <title>Pervasive Adenine N6-methylation of Active Genes in Fungi.</title>
        <authorList>
            <consortium name="DOE Joint Genome Institute"/>
            <person name="Mondo S.J."/>
            <person name="Dannebaum R.O."/>
            <person name="Kuo R.C."/>
            <person name="Labutti K."/>
            <person name="Haridas S."/>
            <person name="Kuo A."/>
            <person name="Salamov A."/>
            <person name="Ahrendt S.R."/>
            <person name="Lipzen A."/>
            <person name="Sullivan W."/>
            <person name="Andreopoulos W.B."/>
            <person name="Clum A."/>
            <person name="Lindquist E."/>
            <person name="Daum C."/>
            <person name="Ramamoorthy G.K."/>
            <person name="Gryganskyi A."/>
            <person name="Culley D."/>
            <person name="Magnuson J.K."/>
            <person name="James T.Y."/>
            <person name="O'Malley M.A."/>
            <person name="Stajich J.E."/>
            <person name="Spatafora J.W."/>
            <person name="Visel A."/>
            <person name="Grigoriev I.V."/>
        </authorList>
    </citation>
    <scope>NUCLEOTIDE SEQUENCE [LARGE SCALE GENOMIC DNA]</scope>
    <source>
        <strain evidence="3 4">NRRL 2496</strain>
    </source>
</reference>
<protein>
    <submittedName>
        <fullName evidence="3">Uncharacterized protein</fullName>
    </submittedName>
</protein>
<dbReference type="PANTHER" id="PTHR35895">
    <property type="entry name" value="CHROMOSOME 16, WHOLE GENOME SHOTGUN SEQUENCE"/>
    <property type="match status" value="1"/>
</dbReference>
<sequence>MRSAAGESSSSSSALPSTLATEHDPLLESRRKDKSPLRPPPTSQPSYGSTPPAEPHWTEPIRYRLFFLFVVLLGLSCVAALLLLLMTPDFAQRSFKDGVEFRFREASILSSDDHQQDVLSLHVAGDLALKDAAYSLARKAAWLFGDLRILDSAQLQVYHAGDVMGSLDLPGLALARQSNTTQFDFVTDFVITDPKALMAFAQQAVEAKNVTWRIVGPVAVKIGWLFSRLTMDLDKEVFLQGNSEQKRNSQYHCCCFHSRDLCY</sequence>
<comment type="caution">
    <text evidence="3">The sequence shown here is derived from an EMBL/GenBank/DDBJ whole genome shotgun (WGS) entry which is preliminary data.</text>
</comment>
<dbReference type="InterPro" id="IPR046368">
    <property type="entry name" value="Tag1"/>
</dbReference>
<dbReference type="InterPro" id="IPR022185">
    <property type="entry name" value="DUF3712"/>
</dbReference>
<name>A0A1X2HB81_SYNRA</name>
<organism evidence="3 4">
    <name type="scientific">Syncephalastrum racemosum</name>
    <name type="common">Filamentous fungus</name>
    <dbReference type="NCBI Taxonomy" id="13706"/>
    <lineage>
        <taxon>Eukaryota</taxon>
        <taxon>Fungi</taxon>
        <taxon>Fungi incertae sedis</taxon>
        <taxon>Mucoromycota</taxon>
        <taxon>Mucoromycotina</taxon>
        <taxon>Mucoromycetes</taxon>
        <taxon>Mucorales</taxon>
        <taxon>Syncephalastraceae</taxon>
        <taxon>Syncephalastrum</taxon>
    </lineage>
</organism>
<proteinExistence type="predicted"/>
<feature type="compositionally biased region" description="Basic and acidic residues" evidence="1">
    <location>
        <begin position="21"/>
        <end position="36"/>
    </location>
</feature>
<dbReference type="EMBL" id="MCGN01000006">
    <property type="protein sequence ID" value="ORY95888.1"/>
    <property type="molecule type" value="Genomic_DNA"/>
</dbReference>
<keyword evidence="2" id="KW-0812">Transmembrane</keyword>
<keyword evidence="2" id="KW-1133">Transmembrane helix</keyword>
<dbReference type="PANTHER" id="PTHR35895:SF3">
    <property type="entry name" value="PRE-RRNA PROCESSING PROTEIN"/>
    <property type="match status" value="1"/>
</dbReference>
<gene>
    <name evidence="3" type="ORF">BCR43DRAFT_315899</name>
</gene>
<evidence type="ECO:0000313" key="4">
    <source>
        <dbReference type="Proteomes" id="UP000242180"/>
    </source>
</evidence>
<dbReference type="AlphaFoldDB" id="A0A1X2HB81"/>
<accession>A0A1X2HB81</accession>
<evidence type="ECO:0000256" key="2">
    <source>
        <dbReference type="SAM" id="Phobius"/>
    </source>
</evidence>
<dbReference type="Proteomes" id="UP000242180">
    <property type="component" value="Unassembled WGS sequence"/>
</dbReference>
<dbReference type="GO" id="GO:0000329">
    <property type="term" value="C:fungal-type vacuole membrane"/>
    <property type="evidence" value="ECO:0007669"/>
    <property type="project" value="InterPro"/>
</dbReference>
<dbReference type="InParanoid" id="A0A1X2HB81"/>
<dbReference type="Pfam" id="PF12505">
    <property type="entry name" value="DUF3712"/>
    <property type="match status" value="1"/>
</dbReference>